<dbReference type="GO" id="GO:0005452">
    <property type="term" value="F:solute:inorganic anion antiporter activity"/>
    <property type="evidence" value="ECO:0007669"/>
    <property type="project" value="InterPro"/>
</dbReference>
<name>A0AB34KDP1_9PEZI</name>
<evidence type="ECO:0000256" key="6">
    <source>
        <dbReference type="SAM" id="Phobius"/>
    </source>
</evidence>
<feature type="transmembrane region" description="Helical" evidence="6">
    <location>
        <begin position="501"/>
        <end position="527"/>
    </location>
</feature>
<dbReference type="InterPro" id="IPR003020">
    <property type="entry name" value="HCO3_transpt_euk"/>
</dbReference>
<keyword evidence="9" id="KW-1185">Reference proteome</keyword>
<comment type="subcellular location">
    <subcellularLocation>
        <location evidence="1">Membrane</location>
        <topology evidence="1">Multi-pass membrane protein</topology>
    </subcellularLocation>
</comment>
<feature type="domain" description="Bicarbonate transporter-like transmembrane" evidence="7">
    <location>
        <begin position="216"/>
        <end position="549"/>
    </location>
</feature>
<feature type="transmembrane region" description="Helical" evidence="6">
    <location>
        <begin position="102"/>
        <end position="129"/>
    </location>
</feature>
<accession>A0AB34KDP1</accession>
<proteinExistence type="predicted"/>
<keyword evidence="3 6" id="KW-1133">Transmembrane helix</keyword>
<feature type="transmembrane region" description="Helical" evidence="6">
    <location>
        <begin position="214"/>
        <end position="231"/>
    </location>
</feature>
<feature type="domain" description="Bicarbonate transporter-like transmembrane" evidence="7">
    <location>
        <begin position="35"/>
        <end position="205"/>
    </location>
</feature>
<feature type="transmembrane region" description="Helical" evidence="6">
    <location>
        <begin position="176"/>
        <end position="194"/>
    </location>
</feature>
<keyword evidence="4 6" id="KW-0472">Membrane</keyword>
<feature type="transmembrane region" description="Helical" evidence="6">
    <location>
        <begin position="305"/>
        <end position="324"/>
    </location>
</feature>
<evidence type="ECO:0000313" key="8">
    <source>
        <dbReference type="EMBL" id="KAL1582196.1"/>
    </source>
</evidence>
<sequence length="646" mass="72699">METLSRQQTAKSYDYASDPYRWDNVDGWRRYRVLRPFRGIYWDIRRRLPYYWSDWVDGLNYRTMVATIRITFVNLLPALAFQLDMRRNTEGFFGINEALFSSALAAVVFSLLSAQPLTVVGITGLISLFNYTVYDITKAQGMVDQYPQIIAWVAIWAAVTHWITAIFNLCDYMRYITDYSSEAFGMYVGIIYMIKGVEELVAQFYEDAGQITGGYLSIVIALCYWASVYALENIGKTKMFTPWVRKVLADFAYPIATVWWTGFSHIPGRITEANLMRIPRTRAFYPAVDRPGPGPWLIDFWNLEIAWIFISLPMGILLTLLFYYDHNVSSITAQAKQFPLTKPAGFHWDFFLLGCTCFAAGIIGVPLPNGLVPQAPVHTDSCTVYEEVVIDRKEKVGDSEENVVPTKVVRAVEVKEQRVSHFLMALAFCGLMTGPLLDVLHTMPRALFAGVFFMVGWASIEGNQMTSNLMYLFREHVFNQQADPRTRLSKRRILWHDLTRWFGVAASVAISQTIGAIGFPVIIIALIPLRWIILTRLFSVEELSTLDAPTANADIILASFGGQPERPEIVLAEKRQKNCNAGQESPKSIAGGFSGSGDDHTPGNTASTQERSDEQFGDRNPGQVMSKRSLVARGGGVASNEMLGHE</sequence>
<evidence type="ECO:0000256" key="5">
    <source>
        <dbReference type="SAM" id="MobiDB-lite"/>
    </source>
</evidence>
<reference evidence="8 9" key="1">
    <citation type="journal article" date="2020" name="Microbiol. Resour. Announc.">
        <title>Draft Genome Sequence of a Cladosporium Species Isolated from the Mesophotic Ascidian Didemnum maculosum.</title>
        <authorList>
            <person name="Gioti A."/>
            <person name="Siaperas R."/>
            <person name="Nikolaivits E."/>
            <person name="Le Goff G."/>
            <person name="Ouazzani J."/>
            <person name="Kotoulas G."/>
            <person name="Topakas E."/>
        </authorList>
    </citation>
    <scope>NUCLEOTIDE SEQUENCE [LARGE SCALE GENOMIC DNA]</scope>
    <source>
        <strain evidence="8 9">TM138-S3</strain>
    </source>
</reference>
<dbReference type="GO" id="GO:0005886">
    <property type="term" value="C:plasma membrane"/>
    <property type="evidence" value="ECO:0007669"/>
    <property type="project" value="TreeGrafter"/>
</dbReference>
<dbReference type="Pfam" id="PF00955">
    <property type="entry name" value="HCO3_cotransp"/>
    <property type="match status" value="2"/>
</dbReference>
<evidence type="ECO:0000256" key="2">
    <source>
        <dbReference type="ARBA" id="ARBA00022692"/>
    </source>
</evidence>
<feature type="transmembrane region" description="Helical" evidence="6">
    <location>
        <begin position="444"/>
        <end position="460"/>
    </location>
</feature>
<feature type="region of interest" description="Disordered" evidence="5">
    <location>
        <begin position="580"/>
        <end position="646"/>
    </location>
</feature>
<dbReference type="GO" id="GO:0006820">
    <property type="term" value="P:monoatomic anion transport"/>
    <property type="evidence" value="ECO:0007669"/>
    <property type="project" value="InterPro"/>
</dbReference>
<evidence type="ECO:0000256" key="1">
    <source>
        <dbReference type="ARBA" id="ARBA00004141"/>
    </source>
</evidence>
<feature type="transmembrane region" description="Helical" evidence="6">
    <location>
        <begin position="149"/>
        <end position="169"/>
    </location>
</feature>
<feature type="transmembrane region" description="Helical" evidence="6">
    <location>
        <begin position="243"/>
        <end position="262"/>
    </location>
</feature>
<comment type="caution">
    <text evidence="8">The sequence shown here is derived from an EMBL/GenBank/DDBJ whole genome shotgun (WGS) entry which is preliminary data.</text>
</comment>
<dbReference type="GO" id="GO:0050801">
    <property type="term" value="P:monoatomic ion homeostasis"/>
    <property type="evidence" value="ECO:0007669"/>
    <property type="project" value="TreeGrafter"/>
</dbReference>
<dbReference type="AlphaFoldDB" id="A0AB34KDP1"/>
<feature type="transmembrane region" description="Helical" evidence="6">
    <location>
        <begin position="345"/>
        <end position="367"/>
    </location>
</feature>
<evidence type="ECO:0000256" key="3">
    <source>
        <dbReference type="ARBA" id="ARBA00022989"/>
    </source>
</evidence>
<dbReference type="EMBL" id="JAAQHG020000060">
    <property type="protein sequence ID" value="KAL1582196.1"/>
    <property type="molecule type" value="Genomic_DNA"/>
</dbReference>
<evidence type="ECO:0000259" key="7">
    <source>
        <dbReference type="Pfam" id="PF00955"/>
    </source>
</evidence>
<dbReference type="RefSeq" id="XP_069225303.1">
    <property type="nucleotide sequence ID" value="XM_069377792.1"/>
</dbReference>
<keyword evidence="2 6" id="KW-0812">Transmembrane</keyword>
<organism evidence="8 9">
    <name type="scientific">Cladosporium halotolerans</name>
    <dbReference type="NCBI Taxonomy" id="1052096"/>
    <lineage>
        <taxon>Eukaryota</taxon>
        <taxon>Fungi</taxon>
        <taxon>Dikarya</taxon>
        <taxon>Ascomycota</taxon>
        <taxon>Pezizomycotina</taxon>
        <taxon>Dothideomycetes</taxon>
        <taxon>Dothideomycetidae</taxon>
        <taxon>Cladosporiales</taxon>
        <taxon>Cladosporiaceae</taxon>
        <taxon>Cladosporium</taxon>
    </lineage>
</organism>
<protein>
    <recommendedName>
        <fullName evidence="7">Bicarbonate transporter-like transmembrane domain-containing protein</fullName>
    </recommendedName>
</protein>
<dbReference type="GO" id="GO:0046713">
    <property type="term" value="P:borate transport"/>
    <property type="evidence" value="ECO:0007669"/>
    <property type="project" value="TreeGrafter"/>
</dbReference>
<dbReference type="PANTHER" id="PTHR11453">
    <property type="entry name" value="ANION EXCHANGE PROTEIN"/>
    <property type="match status" value="1"/>
</dbReference>
<dbReference type="GeneID" id="96010630"/>
<gene>
    <name evidence="8" type="ORF">WHR41_09188</name>
</gene>
<dbReference type="PANTHER" id="PTHR11453:SF38">
    <property type="entry name" value="ANION TRANSPORTER (EUROFUNG)"/>
    <property type="match status" value="1"/>
</dbReference>
<evidence type="ECO:0000313" key="9">
    <source>
        <dbReference type="Proteomes" id="UP000803884"/>
    </source>
</evidence>
<dbReference type="Proteomes" id="UP000803884">
    <property type="component" value="Unassembled WGS sequence"/>
</dbReference>
<dbReference type="Gene3D" id="1.10.287.570">
    <property type="entry name" value="Helical hairpin bin"/>
    <property type="match status" value="1"/>
</dbReference>
<dbReference type="InterPro" id="IPR011531">
    <property type="entry name" value="HCO3_transpt-like_TM_dom"/>
</dbReference>
<evidence type="ECO:0000256" key="4">
    <source>
        <dbReference type="ARBA" id="ARBA00023136"/>
    </source>
</evidence>